<dbReference type="PANTHER" id="PTHR33083">
    <property type="entry name" value="EXPRESSED PROTEIN"/>
    <property type="match status" value="1"/>
</dbReference>
<dbReference type="Pfam" id="PF04520">
    <property type="entry name" value="Senescence_reg"/>
    <property type="match status" value="1"/>
</dbReference>
<dbReference type="AlphaFoldDB" id="A0A4S8KC47"/>
<comment type="similarity">
    <text evidence="1">Belongs to the senescence regulator S40 family.</text>
</comment>
<dbReference type="Proteomes" id="UP000317650">
    <property type="component" value="Chromosome 4"/>
</dbReference>
<name>A0A4S8KC47_MUSBA</name>
<organism evidence="3 4">
    <name type="scientific">Musa balbisiana</name>
    <name type="common">Banana</name>
    <dbReference type="NCBI Taxonomy" id="52838"/>
    <lineage>
        <taxon>Eukaryota</taxon>
        <taxon>Viridiplantae</taxon>
        <taxon>Streptophyta</taxon>
        <taxon>Embryophyta</taxon>
        <taxon>Tracheophyta</taxon>
        <taxon>Spermatophyta</taxon>
        <taxon>Magnoliopsida</taxon>
        <taxon>Liliopsida</taxon>
        <taxon>Zingiberales</taxon>
        <taxon>Musaceae</taxon>
        <taxon>Musa</taxon>
    </lineage>
</organism>
<dbReference type="InterPro" id="IPR007608">
    <property type="entry name" value="Senescence_reg_S40"/>
</dbReference>
<dbReference type="EMBL" id="PYDT01000001">
    <property type="protein sequence ID" value="THU72712.1"/>
    <property type="molecule type" value="Genomic_DNA"/>
</dbReference>
<dbReference type="GO" id="GO:0010150">
    <property type="term" value="P:leaf senescence"/>
    <property type="evidence" value="ECO:0007669"/>
    <property type="project" value="UniProtKB-ARBA"/>
</dbReference>
<feature type="compositionally biased region" description="Basic and acidic residues" evidence="2">
    <location>
        <begin position="15"/>
        <end position="38"/>
    </location>
</feature>
<evidence type="ECO:0000313" key="3">
    <source>
        <dbReference type="EMBL" id="THU72712.1"/>
    </source>
</evidence>
<dbReference type="PANTHER" id="PTHR33083:SF49">
    <property type="entry name" value="SENESCENCE REGULATOR"/>
    <property type="match status" value="1"/>
</dbReference>
<reference evidence="3 4" key="1">
    <citation type="journal article" date="2019" name="Nat. Plants">
        <title>Genome sequencing of Musa balbisiana reveals subgenome evolution and function divergence in polyploid bananas.</title>
        <authorList>
            <person name="Yao X."/>
        </authorList>
    </citation>
    <scope>NUCLEOTIDE SEQUENCE [LARGE SCALE GENOMIC DNA]</scope>
    <source>
        <strain evidence="4">cv. DH-PKW</strain>
        <tissue evidence="3">Leaves</tissue>
    </source>
</reference>
<comment type="caution">
    <text evidence="3">The sequence shown here is derived from an EMBL/GenBank/DDBJ whole genome shotgun (WGS) entry which is preliminary data.</text>
</comment>
<evidence type="ECO:0000256" key="1">
    <source>
        <dbReference type="ARBA" id="ARBA00034773"/>
    </source>
</evidence>
<evidence type="ECO:0000313" key="4">
    <source>
        <dbReference type="Proteomes" id="UP000317650"/>
    </source>
</evidence>
<gene>
    <name evidence="3" type="ORF">C4D60_Mb04t15060</name>
</gene>
<evidence type="ECO:0000256" key="2">
    <source>
        <dbReference type="SAM" id="MobiDB-lite"/>
    </source>
</evidence>
<proteinExistence type="inferred from homology"/>
<keyword evidence="4" id="KW-1185">Reference proteome</keyword>
<sequence>MEEFQEADILWPENECDKEANSESRSAREGRGTQRKLSDPIKILSRSAYAISDSCNVEDDTRGSDGNVIPPHVIVARRMTEKMAFSVCIGNGRTLKGRDLSRVRNSILHTTGFLET</sequence>
<protein>
    <recommendedName>
        <fullName evidence="5">Senescence regulator</fullName>
    </recommendedName>
</protein>
<evidence type="ECO:0008006" key="5">
    <source>
        <dbReference type="Google" id="ProtNLM"/>
    </source>
</evidence>
<accession>A0A4S8KC47</accession>
<feature type="region of interest" description="Disordered" evidence="2">
    <location>
        <begin position="1"/>
        <end position="38"/>
    </location>
</feature>